<evidence type="ECO:0000313" key="4">
    <source>
        <dbReference type="Proteomes" id="UP000077202"/>
    </source>
</evidence>
<accession>A0A176VVR7</accession>
<keyword evidence="2" id="KW-0732">Signal</keyword>
<dbReference type="Proteomes" id="UP000077202">
    <property type="component" value="Unassembled WGS sequence"/>
</dbReference>
<feature type="chain" id="PRO_5008052074" evidence="2">
    <location>
        <begin position="34"/>
        <end position="106"/>
    </location>
</feature>
<feature type="compositionally biased region" description="Basic residues" evidence="1">
    <location>
        <begin position="79"/>
        <end position="92"/>
    </location>
</feature>
<feature type="region of interest" description="Disordered" evidence="1">
    <location>
        <begin position="50"/>
        <end position="106"/>
    </location>
</feature>
<proteinExistence type="predicted"/>
<sequence length="106" mass="11990">MASLESVNRVVRGELCILVVMILVCLMFEDVDASAPDSFRSPGIMVITSEEETKPFKISEPATDYKTGSPQSRHLQLPQRHKRQKQSTRRRLLAPPQDSYQPPAHD</sequence>
<dbReference type="EMBL" id="LVLJ01002707">
    <property type="protein sequence ID" value="OAE23966.1"/>
    <property type="molecule type" value="Genomic_DNA"/>
</dbReference>
<comment type="caution">
    <text evidence="3">The sequence shown here is derived from an EMBL/GenBank/DDBJ whole genome shotgun (WGS) entry which is preliminary data.</text>
</comment>
<evidence type="ECO:0000313" key="3">
    <source>
        <dbReference type="EMBL" id="OAE23966.1"/>
    </source>
</evidence>
<gene>
    <name evidence="3" type="ORF">AXG93_3368s1020</name>
</gene>
<evidence type="ECO:0000256" key="2">
    <source>
        <dbReference type="SAM" id="SignalP"/>
    </source>
</evidence>
<protein>
    <submittedName>
        <fullName evidence="3">Uncharacterized protein</fullName>
    </submittedName>
</protein>
<dbReference type="AlphaFoldDB" id="A0A176VVR7"/>
<feature type="signal peptide" evidence="2">
    <location>
        <begin position="1"/>
        <end position="33"/>
    </location>
</feature>
<evidence type="ECO:0000256" key="1">
    <source>
        <dbReference type="SAM" id="MobiDB-lite"/>
    </source>
</evidence>
<keyword evidence="4" id="KW-1185">Reference proteome</keyword>
<name>A0A176VVR7_MARPO</name>
<organism evidence="3 4">
    <name type="scientific">Marchantia polymorpha subsp. ruderalis</name>
    <dbReference type="NCBI Taxonomy" id="1480154"/>
    <lineage>
        <taxon>Eukaryota</taxon>
        <taxon>Viridiplantae</taxon>
        <taxon>Streptophyta</taxon>
        <taxon>Embryophyta</taxon>
        <taxon>Marchantiophyta</taxon>
        <taxon>Marchantiopsida</taxon>
        <taxon>Marchantiidae</taxon>
        <taxon>Marchantiales</taxon>
        <taxon>Marchantiaceae</taxon>
        <taxon>Marchantia</taxon>
    </lineage>
</organism>
<reference evidence="3" key="1">
    <citation type="submission" date="2016-03" db="EMBL/GenBank/DDBJ databases">
        <title>Mechanisms controlling the formation of the plant cell surface in tip-growing cells are functionally conserved among land plants.</title>
        <authorList>
            <person name="Honkanen S."/>
            <person name="Jones V.A."/>
            <person name="Morieri G."/>
            <person name="Champion C."/>
            <person name="Hetherington A.J."/>
            <person name="Kelly S."/>
            <person name="Saint-Marcoux D."/>
            <person name="Proust H."/>
            <person name="Prescott H."/>
            <person name="Dolan L."/>
        </authorList>
    </citation>
    <scope>NUCLEOTIDE SEQUENCE [LARGE SCALE GENOMIC DNA]</scope>
    <source>
        <tissue evidence="3">Whole gametophyte</tissue>
    </source>
</reference>